<name>A0A3M0J0Z6_HIRRU</name>
<evidence type="ECO:0000256" key="7">
    <source>
        <dbReference type="ARBA" id="ARBA00022753"/>
    </source>
</evidence>
<feature type="transmembrane region" description="Helical" evidence="12">
    <location>
        <begin position="12"/>
        <end position="31"/>
    </location>
</feature>
<evidence type="ECO:0000256" key="9">
    <source>
        <dbReference type="ARBA" id="ARBA00023136"/>
    </source>
</evidence>
<protein>
    <recommendedName>
        <fullName evidence="15">Heme transporter HRG1</fullName>
    </recommendedName>
</protein>
<keyword evidence="14" id="KW-1185">Reference proteome</keyword>
<comment type="subcellular location">
    <subcellularLocation>
        <location evidence="2">Cytoplasmic vesicle</location>
        <location evidence="2">Phagosome membrane</location>
        <topology evidence="2">Multi-pass membrane protein</topology>
    </subcellularLocation>
    <subcellularLocation>
        <location evidence="3">Endosome membrane</location>
        <topology evidence="3">Multi-pass membrane protein</topology>
    </subcellularLocation>
    <subcellularLocation>
        <location evidence="1">Lysosome membrane</location>
        <topology evidence="1">Multi-pass membrane protein</topology>
    </subcellularLocation>
</comment>
<comment type="similarity">
    <text evidence="4">Belongs to the HRG family.</text>
</comment>
<dbReference type="EMBL" id="QRBI01000226">
    <property type="protein sequence ID" value="RMB92449.1"/>
    <property type="molecule type" value="Genomic_DNA"/>
</dbReference>
<dbReference type="AlphaFoldDB" id="A0A3M0J0Z6"/>
<evidence type="ECO:0000256" key="12">
    <source>
        <dbReference type="SAM" id="Phobius"/>
    </source>
</evidence>
<evidence type="ECO:0000256" key="4">
    <source>
        <dbReference type="ARBA" id="ARBA00006203"/>
    </source>
</evidence>
<evidence type="ECO:0000256" key="6">
    <source>
        <dbReference type="ARBA" id="ARBA00022692"/>
    </source>
</evidence>
<evidence type="ECO:0000256" key="1">
    <source>
        <dbReference type="ARBA" id="ARBA00004155"/>
    </source>
</evidence>
<feature type="transmembrane region" description="Helical" evidence="12">
    <location>
        <begin position="117"/>
        <end position="141"/>
    </location>
</feature>
<evidence type="ECO:0000313" key="13">
    <source>
        <dbReference type="EMBL" id="RMB92449.1"/>
    </source>
</evidence>
<dbReference type="GO" id="GO:0010008">
    <property type="term" value="C:endosome membrane"/>
    <property type="evidence" value="ECO:0007669"/>
    <property type="project" value="UniProtKB-SubCell"/>
</dbReference>
<feature type="transmembrane region" description="Helical" evidence="12">
    <location>
        <begin position="153"/>
        <end position="173"/>
    </location>
</feature>
<evidence type="ECO:0000256" key="2">
    <source>
        <dbReference type="ARBA" id="ARBA00004265"/>
    </source>
</evidence>
<evidence type="ECO:0000256" key="10">
    <source>
        <dbReference type="ARBA" id="ARBA00023228"/>
    </source>
</evidence>
<keyword evidence="8 12" id="KW-1133">Transmembrane helix</keyword>
<evidence type="ECO:0008006" key="15">
    <source>
        <dbReference type="Google" id="ProtNLM"/>
    </source>
</evidence>
<dbReference type="Pfam" id="PF16954">
    <property type="entry name" value="HRG"/>
    <property type="match status" value="2"/>
</dbReference>
<evidence type="ECO:0000313" key="14">
    <source>
        <dbReference type="Proteomes" id="UP000269221"/>
    </source>
</evidence>
<dbReference type="GO" id="GO:0005886">
    <property type="term" value="C:plasma membrane"/>
    <property type="evidence" value="ECO:0007669"/>
    <property type="project" value="TreeGrafter"/>
</dbReference>
<dbReference type="PANTHER" id="PTHR31525">
    <property type="entry name" value="HEME TRANSPORTER HRG1"/>
    <property type="match status" value="1"/>
</dbReference>
<accession>A0A3M0J0Z6</accession>
<evidence type="ECO:0000256" key="3">
    <source>
        <dbReference type="ARBA" id="ARBA00004337"/>
    </source>
</evidence>
<dbReference type="InterPro" id="IPR026218">
    <property type="entry name" value="HRG"/>
</dbReference>
<dbReference type="PANTHER" id="PTHR31525:SF1">
    <property type="entry name" value="HEME TRANSPORTER HRG1"/>
    <property type="match status" value="1"/>
</dbReference>
<dbReference type="GO" id="GO:0005765">
    <property type="term" value="C:lysosomal membrane"/>
    <property type="evidence" value="ECO:0007669"/>
    <property type="project" value="UniProtKB-SubCell"/>
</dbReference>
<dbReference type="Proteomes" id="UP000269221">
    <property type="component" value="Unassembled WGS sequence"/>
</dbReference>
<reference evidence="13 14" key="1">
    <citation type="submission" date="2018-07" db="EMBL/GenBank/DDBJ databases">
        <title>A high quality draft genome assembly of the barn swallow (H. rustica rustica).</title>
        <authorList>
            <person name="Formenti G."/>
            <person name="Chiara M."/>
            <person name="Poveda L."/>
            <person name="Francoijs K.-J."/>
            <person name="Bonisoli-Alquati A."/>
            <person name="Canova L."/>
            <person name="Gianfranceschi L."/>
            <person name="Horner D.S."/>
            <person name="Saino N."/>
        </authorList>
    </citation>
    <scope>NUCLEOTIDE SEQUENCE [LARGE SCALE GENOMIC DNA]</scope>
    <source>
        <strain evidence="13">Chelidonia</strain>
        <tissue evidence="13">Blood</tissue>
    </source>
</reference>
<dbReference type="GO" id="GO:0030670">
    <property type="term" value="C:phagocytic vesicle membrane"/>
    <property type="evidence" value="ECO:0007669"/>
    <property type="project" value="UniProtKB-SubCell"/>
</dbReference>
<evidence type="ECO:0000256" key="11">
    <source>
        <dbReference type="ARBA" id="ARBA00035075"/>
    </source>
</evidence>
<keyword evidence="10" id="KW-0458">Lysosome</keyword>
<keyword evidence="7" id="KW-0967">Endosome</keyword>
<proteinExistence type="inferred from homology"/>
<dbReference type="GO" id="GO:0015232">
    <property type="term" value="F:heme transmembrane transporter activity"/>
    <property type="evidence" value="ECO:0007669"/>
    <property type="project" value="InterPro"/>
</dbReference>
<keyword evidence="5" id="KW-0813">Transport</keyword>
<sequence>MAVSRSLALRVAYASFGALSGLSVFCAWSVVPALRQPGTAAAGGSRVWIMFGSEFGSGFGSEFGSGFGSGFGSEFGSGLDQGLDQCLDQGVLALWALITHVMYLQDYWRTWLKGLRFFLSVGILFSILSGLGFCAFLALAITQHQSLTDPKSFYLSCVWSFMALKWALLLSLYSHRYRAEFADISILSDF</sequence>
<dbReference type="PRINTS" id="PR02095">
    <property type="entry name" value="TRNSPORTRHRG"/>
</dbReference>
<feature type="transmembrane region" description="Helical" evidence="12">
    <location>
        <begin position="87"/>
        <end position="105"/>
    </location>
</feature>
<keyword evidence="9 12" id="KW-0472">Membrane</keyword>
<dbReference type="GO" id="GO:0020037">
    <property type="term" value="F:heme binding"/>
    <property type="evidence" value="ECO:0007669"/>
    <property type="project" value="TreeGrafter"/>
</dbReference>
<comment type="caution">
    <text evidence="13">The sequence shown here is derived from an EMBL/GenBank/DDBJ whole genome shotgun (WGS) entry which is preliminary data.</text>
</comment>
<organism evidence="13 14">
    <name type="scientific">Hirundo rustica rustica</name>
    <dbReference type="NCBI Taxonomy" id="333673"/>
    <lineage>
        <taxon>Eukaryota</taxon>
        <taxon>Metazoa</taxon>
        <taxon>Chordata</taxon>
        <taxon>Craniata</taxon>
        <taxon>Vertebrata</taxon>
        <taxon>Euteleostomi</taxon>
        <taxon>Archelosauria</taxon>
        <taxon>Archosauria</taxon>
        <taxon>Dinosauria</taxon>
        <taxon>Saurischia</taxon>
        <taxon>Theropoda</taxon>
        <taxon>Coelurosauria</taxon>
        <taxon>Aves</taxon>
        <taxon>Neognathae</taxon>
        <taxon>Neoaves</taxon>
        <taxon>Telluraves</taxon>
        <taxon>Australaves</taxon>
        <taxon>Passeriformes</taxon>
        <taxon>Sylvioidea</taxon>
        <taxon>Hirundinidae</taxon>
        <taxon>Hirundo</taxon>
    </lineage>
</organism>
<dbReference type="OrthoDB" id="5954402at2759"/>
<gene>
    <name evidence="13" type="ORF">DUI87_31166</name>
</gene>
<evidence type="ECO:0000256" key="5">
    <source>
        <dbReference type="ARBA" id="ARBA00022448"/>
    </source>
</evidence>
<evidence type="ECO:0000256" key="8">
    <source>
        <dbReference type="ARBA" id="ARBA00022989"/>
    </source>
</evidence>
<comment type="catalytic activity">
    <reaction evidence="11">
        <text>heme b(in) = heme b(out)</text>
        <dbReference type="Rhea" id="RHEA:75443"/>
        <dbReference type="ChEBI" id="CHEBI:60344"/>
    </reaction>
</comment>
<keyword evidence="6 12" id="KW-0812">Transmembrane</keyword>